<keyword evidence="3" id="KW-1185">Reference proteome</keyword>
<accession>A0AAE2D1G9</accession>
<protein>
    <submittedName>
        <fullName evidence="2">Uncharacterized protein</fullName>
    </submittedName>
</protein>
<keyword evidence="1" id="KW-1133">Transmembrane helix</keyword>
<proteinExistence type="predicted"/>
<feature type="transmembrane region" description="Helical" evidence="1">
    <location>
        <begin position="271"/>
        <end position="288"/>
    </location>
</feature>
<feature type="transmembrane region" description="Helical" evidence="1">
    <location>
        <begin position="244"/>
        <end position="265"/>
    </location>
</feature>
<keyword evidence="1" id="KW-0812">Transmembrane</keyword>
<organism evidence="2 3">
    <name type="scientific">Schistosoma mekongi</name>
    <name type="common">Parasitic worm</name>
    <dbReference type="NCBI Taxonomy" id="38744"/>
    <lineage>
        <taxon>Eukaryota</taxon>
        <taxon>Metazoa</taxon>
        <taxon>Spiralia</taxon>
        <taxon>Lophotrochozoa</taxon>
        <taxon>Platyhelminthes</taxon>
        <taxon>Trematoda</taxon>
        <taxon>Digenea</taxon>
        <taxon>Strigeidida</taxon>
        <taxon>Schistosomatoidea</taxon>
        <taxon>Schistosomatidae</taxon>
        <taxon>Schistosoma</taxon>
    </lineage>
</organism>
<evidence type="ECO:0000313" key="3">
    <source>
        <dbReference type="Proteomes" id="UP001292079"/>
    </source>
</evidence>
<evidence type="ECO:0000313" key="2">
    <source>
        <dbReference type="EMBL" id="KAK4467697.1"/>
    </source>
</evidence>
<feature type="non-terminal residue" evidence="2">
    <location>
        <position position="540"/>
    </location>
</feature>
<name>A0AAE2D1G9_SCHME</name>
<keyword evidence="1" id="KW-0472">Membrane</keyword>
<feature type="transmembrane region" description="Helical" evidence="1">
    <location>
        <begin position="427"/>
        <end position="454"/>
    </location>
</feature>
<gene>
    <name evidence="2" type="ORF">MN116_008633</name>
</gene>
<feature type="transmembrane region" description="Helical" evidence="1">
    <location>
        <begin position="360"/>
        <end position="379"/>
    </location>
</feature>
<reference evidence="2" key="1">
    <citation type="submission" date="2022-04" db="EMBL/GenBank/DDBJ databases">
        <authorList>
            <person name="Xu L."/>
            <person name="Lv Z."/>
        </authorList>
    </citation>
    <scope>NUCLEOTIDE SEQUENCE</scope>
    <source>
        <strain evidence="2">LV_2022a</strain>
    </source>
</reference>
<dbReference type="Proteomes" id="UP001292079">
    <property type="component" value="Unassembled WGS sequence"/>
</dbReference>
<reference evidence="2" key="2">
    <citation type="journal article" date="2023" name="Infect Dis Poverty">
        <title>Chromosome-scale genome of the human blood fluke Schistosoma mekongi and its implications for public health.</title>
        <authorList>
            <person name="Zhou M."/>
            <person name="Xu L."/>
            <person name="Xu D."/>
            <person name="Chen W."/>
            <person name="Khan J."/>
            <person name="Hu Y."/>
            <person name="Huang H."/>
            <person name="Wei H."/>
            <person name="Zhang Y."/>
            <person name="Chusongsang P."/>
            <person name="Tanasarnprasert K."/>
            <person name="Hu X."/>
            <person name="Limpanont Y."/>
            <person name="Lv Z."/>
        </authorList>
    </citation>
    <scope>NUCLEOTIDE SEQUENCE</scope>
    <source>
        <strain evidence="2">LV_2022a</strain>
    </source>
</reference>
<sequence length="540" mass="63257">MNDSLINVKLITPTWNEKRHQLLLILIIHGIIANILLIIIVYVTQSLFKKKLKYSLQKCNKVQKINNKFVSTKYMLQSLILSKCCAISNDEETFIIESNPTQYCCEFEMNLGCCFYKTQCHNHCFSTSSTITSVPITNELSNQQNDNFNNDCRIHISKLSKNHDKSSSIQLYNVNNKAKCLFENTGEPSLNYQLSTLSNTNKLNITKNTSNYELTLPSTSHHLHYKSITSLCNKVKLLNIEQTTWYILCYLIKMLAIAQIGYLIFDDLLPWLSNLLIFYFGYNIKLKLNINCQLKRMFSTFFLLFEEWCLFLFGIERIYNVVYINYNNNNNNNNNNNKHTKQSLINEYNHNRLYSLSIKISTCLFIAIIFAALCNYLWIFGQFDWINSMQYINYTNNNLTLINTVTCNVRSEYFQFYYSFLIYLDPLFSFLLPHSCSIIFSIIILYCICFQLIYQQINTNVIRKITMATIETPTTKTTTTTSTSMSTILIQNDNHLNVTIYQQFITLFTMIDHLTTIIFLLDSFLIVTLKLWRNIEKTMM</sequence>
<dbReference type="EMBL" id="JALJAT010000008">
    <property type="protein sequence ID" value="KAK4467697.1"/>
    <property type="molecule type" value="Genomic_DNA"/>
</dbReference>
<feature type="transmembrane region" description="Helical" evidence="1">
    <location>
        <begin position="514"/>
        <end position="532"/>
    </location>
</feature>
<evidence type="ECO:0000256" key="1">
    <source>
        <dbReference type="SAM" id="Phobius"/>
    </source>
</evidence>
<dbReference type="AlphaFoldDB" id="A0AAE2D1G9"/>
<feature type="transmembrane region" description="Helical" evidence="1">
    <location>
        <begin position="20"/>
        <end position="43"/>
    </location>
</feature>
<comment type="caution">
    <text evidence="2">The sequence shown here is derived from an EMBL/GenBank/DDBJ whole genome shotgun (WGS) entry which is preliminary data.</text>
</comment>